<evidence type="ECO:0000313" key="7">
    <source>
        <dbReference type="Proteomes" id="UP001410394"/>
    </source>
</evidence>
<sequence>MLTHKPILVTLKRALVRLLAPAILAAGALSAQAAAPLKVGYSDWPGWVAWQVALDKGWFKEAGVDVKFEWFDYSASLDAFAAGKLDVVGVTNGDALVTGSGGGKSRIFLVTDYSAGNDQIIAKPGIKSIKDLKGKKIAVEEGLVDHLLVVTALKKAGLKASDVKFVNAKTNELPQVFTAPDIAAIGVWQPIASEAIKAVPGAKAIYTSADEPGLIYDTFAAQPGVAKARKEELKKFIKVWDRVVAYIKDPATRPDALKIMAARSGVSPQEYEVFVNGTHLLNSEDAKKVFTKGPGLDSLYGSTENVNKFNVANKVYPKAENVDAYLDPSFALGK</sequence>
<comment type="subcellular location">
    <subcellularLocation>
        <location evidence="1">Periplasm</location>
    </subcellularLocation>
</comment>
<proteinExistence type="inferred from homology"/>
<dbReference type="Proteomes" id="UP001410394">
    <property type="component" value="Unassembled WGS sequence"/>
</dbReference>
<evidence type="ECO:0000259" key="5">
    <source>
        <dbReference type="Pfam" id="PF09084"/>
    </source>
</evidence>
<dbReference type="RefSeq" id="WP_345919447.1">
    <property type="nucleotide sequence ID" value="NZ_JBDIVE010000004.1"/>
</dbReference>
<accession>A0ABU9YY55</accession>
<evidence type="ECO:0000313" key="6">
    <source>
        <dbReference type="EMBL" id="MEN3068675.1"/>
    </source>
</evidence>
<evidence type="ECO:0000256" key="1">
    <source>
        <dbReference type="ARBA" id="ARBA00004418"/>
    </source>
</evidence>
<comment type="caution">
    <text evidence="6">The sequence shown here is derived from an EMBL/GenBank/DDBJ whole genome shotgun (WGS) entry which is preliminary data.</text>
</comment>
<dbReference type="PANTHER" id="PTHR30024:SF47">
    <property type="entry name" value="TAURINE-BINDING PERIPLASMIC PROTEIN"/>
    <property type="match status" value="1"/>
</dbReference>
<dbReference type="CDD" id="cd13563">
    <property type="entry name" value="PBP2_SsuA_like_6"/>
    <property type="match status" value="1"/>
</dbReference>
<feature type="domain" description="SsuA/THI5-like" evidence="5">
    <location>
        <begin position="52"/>
        <end position="248"/>
    </location>
</feature>
<keyword evidence="7" id="KW-1185">Reference proteome</keyword>
<reference evidence="6 7" key="1">
    <citation type="journal article" date="2018" name="Int. J. Syst. Evol. Microbiol.">
        <title>Uliginosibacterium sediminicola sp. nov., isolated from freshwater sediment.</title>
        <authorList>
            <person name="Hwang W.M."/>
            <person name="Kim S.M."/>
            <person name="Kang K."/>
            <person name="Ahn T.Y."/>
        </authorList>
    </citation>
    <scope>NUCLEOTIDE SEQUENCE [LARGE SCALE GENOMIC DNA]</scope>
    <source>
        <strain evidence="6 7">M1-21</strain>
    </source>
</reference>
<feature type="chain" id="PRO_5045963551" evidence="4">
    <location>
        <begin position="34"/>
        <end position="334"/>
    </location>
</feature>
<dbReference type="SUPFAM" id="SSF53850">
    <property type="entry name" value="Periplasmic binding protein-like II"/>
    <property type="match status" value="1"/>
</dbReference>
<name>A0ABU9YY55_9RHOO</name>
<evidence type="ECO:0000256" key="4">
    <source>
        <dbReference type="SAM" id="SignalP"/>
    </source>
</evidence>
<feature type="signal peptide" evidence="4">
    <location>
        <begin position="1"/>
        <end position="33"/>
    </location>
</feature>
<evidence type="ECO:0000256" key="2">
    <source>
        <dbReference type="ARBA" id="ARBA00010742"/>
    </source>
</evidence>
<gene>
    <name evidence="6" type="ORF">ABDB84_09315</name>
</gene>
<dbReference type="Pfam" id="PF09084">
    <property type="entry name" value="NMT1"/>
    <property type="match status" value="1"/>
</dbReference>
<dbReference type="EMBL" id="JBDIVE010000004">
    <property type="protein sequence ID" value="MEN3068675.1"/>
    <property type="molecule type" value="Genomic_DNA"/>
</dbReference>
<keyword evidence="3 4" id="KW-0732">Signal</keyword>
<dbReference type="PANTHER" id="PTHR30024">
    <property type="entry name" value="ALIPHATIC SULFONATES-BINDING PROTEIN-RELATED"/>
    <property type="match status" value="1"/>
</dbReference>
<organism evidence="6 7">
    <name type="scientific">Uliginosibacterium sediminicola</name>
    <dbReference type="NCBI Taxonomy" id="2024550"/>
    <lineage>
        <taxon>Bacteria</taxon>
        <taxon>Pseudomonadati</taxon>
        <taxon>Pseudomonadota</taxon>
        <taxon>Betaproteobacteria</taxon>
        <taxon>Rhodocyclales</taxon>
        <taxon>Zoogloeaceae</taxon>
        <taxon>Uliginosibacterium</taxon>
    </lineage>
</organism>
<dbReference type="InterPro" id="IPR015168">
    <property type="entry name" value="SsuA/THI5"/>
</dbReference>
<evidence type="ECO:0000256" key="3">
    <source>
        <dbReference type="ARBA" id="ARBA00022729"/>
    </source>
</evidence>
<dbReference type="Gene3D" id="3.40.190.10">
    <property type="entry name" value="Periplasmic binding protein-like II"/>
    <property type="match status" value="2"/>
</dbReference>
<comment type="similarity">
    <text evidence="2">Belongs to the bacterial solute-binding protein SsuA/TauA family.</text>
</comment>
<protein>
    <submittedName>
        <fullName evidence="6">ABC transporter substrate-binding protein</fullName>
    </submittedName>
</protein>